<accession>A0A428PL38</accession>
<keyword evidence="2" id="KW-1185">Reference proteome</keyword>
<organism evidence="1 2">
    <name type="scientific">Fusarium floridanum</name>
    <dbReference type="NCBI Taxonomy" id="1325733"/>
    <lineage>
        <taxon>Eukaryota</taxon>
        <taxon>Fungi</taxon>
        <taxon>Dikarya</taxon>
        <taxon>Ascomycota</taxon>
        <taxon>Pezizomycotina</taxon>
        <taxon>Sordariomycetes</taxon>
        <taxon>Hypocreomycetidae</taxon>
        <taxon>Hypocreales</taxon>
        <taxon>Nectriaceae</taxon>
        <taxon>Fusarium</taxon>
        <taxon>Fusarium solani species complex</taxon>
    </lineage>
</organism>
<feature type="non-terminal residue" evidence="1">
    <location>
        <position position="70"/>
    </location>
</feature>
<evidence type="ECO:0000313" key="2">
    <source>
        <dbReference type="Proteomes" id="UP000287972"/>
    </source>
</evidence>
<evidence type="ECO:0000313" key="1">
    <source>
        <dbReference type="EMBL" id="RSL53720.1"/>
    </source>
</evidence>
<reference evidence="1 2" key="1">
    <citation type="submission" date="2017-06" db="EMBL/GenBank/DDBJ databases">
        <title>Comparative genomic analysis of Ambrosia Fusariam Clade fungi.</title>
        <authorList>
            <person name="Stajich J.E."/>
            <person name="Carrillo J."/>
            <person name="Kijimoto T."/>
            <person name="Eskalen A."/>
            <person name="O'Donnell K."/>
            <person name="Kasson M."/>
        </authorList>
    </citation>
    <scope>NUCLEOTIDE SEQUENCE [LARGE SCALE GENOMIC DNA]</scope>
    <source>
        <strain evidence="1 2">NRRL62606</strain>
    </source>
</reference>
<protein>
    <submittedName>
        <fullName evidence="1">Uncharacterized protein</fullName>
    </submittedName>
</protein>
<dbReference type="Proteomes" id="UP000287972">
    <property type="component" value="Unassembled WGS sequence"/>
</dbReference>
<name>A0A428PL38_9HYPO</name>
<comment type="caution">
    <text evidence="1">The sequence shown here is derived from an EMBL/GenBank/DDBJ whole genome shotgun (WGS) entry which is preliminary data.</text>
</comment>
<dbReference type="EMBL" id="NKCL01000727">
    <property type="protein sequence ID" value="RSL53720.1"/>
    <property type="molecule type" value="Genomic_DNA"/>
</dbReference>
<dbReference type="AlphaFoldDB" id="A0A428PL38"/>
<sequence length="70" mass="7279">MTGSEHGQHLSPRSGITSPRVLSSVLSSEGICRSGIASVVDGQTHTNQVAQVATIDGKAFSAGWDDTLRI</sequence>
<proteinExistence type="predicted"/>
<gene>
    <name evidence="1" type="ORF">CEP51_014839</name>
</gene>